<dbReference type="PANTHER" id="PTHR10658">
    <property type="entry name" value="PHOSPHATIDYLINOSITOL TRANSFER PROTEIN"/>
    <property type="match status" value="1"/>
</dbReference>
<dbReference type="SMART" id="SM00775">
    <property type="entry name" value="LNS2"/>
    <property type="match status" value="1"/>
</dbReference>
<evidence type="ECO:0000259" key="3">
    <source>
        <dbReference type="SMART" id="SM00775"/>
    </source>
</evidence>
<feature type="repeat" description="ANK" evidence="1">
    <location>
        <begin position="648"/>
        <end position="680"/>
    </location>
</feature>
<evidence type="ECO:0000256" key="2">
    <source>
        <dbReference type="SAM" id="MobiDB-lite"/>
    </source>
</evidence>
<dbReference type="Pfam" id="PF00023">
    <property type="entry name" value="Ank"/>
    <property type="match status" value="2"/>
</dbReference>
<dbReference type="InterPro" id="IPR002110">
    <property type="entry name" value="Ankyrin_rpt"/>
</dbReference>
<feature type="repeat" description="ANK" evidence="1">
    <location>
        <begin position="855"/>
        <end position="881"/>
    </location>
</feature>
<dbReference type="Pfam" id="PF24695">
    <property type="entry name" value="PITM1-3"/>
    <property type="match status" value="1"/>
</dbReference>
<protein>
    <submittedName>
        <fullName evidence="5">ANK_REP_REGION domain-containing protein</fullName>
    </submittedName>
</protein>
<evidence type="ECO:0000313" key="4">
    <source>
        <dbReference type="Proteomes" id="UP000095280"/>
    </source>
</evidence>
<evidence type="ECO:0000313" key="5">
    <source>
        <dbReference type="WBParaSite" id="maker-uti_cns_0006918-snap-gene-0.2-mRNA-1"/>
    </source>
</evidence>
<feature type="compositionally biased region" description="Polar residues" evidence="2">
    <location>
        <begin position="590"/>
        <end position="602"/>
    </location>
</feature>
<feature type="region of interest" description="Disordered" evidence="2">
    <location>
        <begin position="578"/>
        <end position="602"/>
    </location>
</feature>
<dbReference type="GO" id="GO:0035091">
    <property type="term" value="F:phosphatidylinositol binding"/>
    <property type="evidence" value="ECO:0007669"/>
    <property type="project" value="TreeGrafter"/>
</dbReference>
<feature type="domain" description="LNS2/PITP" evidence="3">
    <location>
        <begin position="109"/>
        <end position="238"/>
    </location>
</feature>
<feature type="repeat" description="ANK" evidence="1">
    <location>
        <begin position="818"/>
        <end position="850"/>
    </location>
</feature>
<dbReference type="SMART" id="SM00248">
    <property type="entry name" value="ANK"/>
    <property type="match status" value="7"/>
</dbReference>
<dbReference type="GO" id="GO:0008526">
    <property type="term" value="F:phosphatidylinositol transfer activity"/>
    <property type="evidence" value="ECO:0007669"/>
    <property type="project" value="TreeGrafter"/>
</dbReference>
<proteinExistence type="predicted"/>
<dbReference type="InterPro" id="IPR036412">
    <property type="entry name" value="HAD-like_sf"/>
</dbReference>
<dbReference type="GO" id="GO:0031210">
    <property type="term" value="F:phosphatidylcholine binding"/>
    <property type="evidence" value="ECO:0007669"/>
    <property type="project" value="TreeGrafter"/>
</dbReference>
<dbReference type="Pfam" id="PF24694">
    <property type="entry name" value="LNS2_PITM1-3"/>
    <property type="match status" value="1"/>
</dbReference>
<sequence length="1114" mass="117266">HATANHRANDVIVTEGQSQVVTARFMYGPLDMLSLSDEIIDIHSLSQPPSGDWTYLGSGRTDSHGKLSFALPTDRRLPLGSHTLKLVARSDLTCADLNLAVVPPNTECVAFSIDGSFAASVSLMGGDPKVRPGSVDVARHWQDLGYLLLYVTARPDMQLRRVLGWLARHNFPHGMLFFADGLSADAMRQKAACLQRLTAQTGLRLHAAYGSAKDVPAFRAVGARHVFVVGRGGRKWAGLATPLTDGYAAHLASLQSGHESSRPASGSGRAFFRRGCFGLASATATSTAAAATVASTSAASPALGGTRLDPSRLAATARGPAASPRGSSPLMAPRSPAASLLKTKRCCKTDAIVSRSRCPRAHRGFRCVAIRQLAEPGDGSSPSAEAVDLASGAAFISPIGSTSANTAGQGSTSRQSVSSALVLLLRTRESIEPFLDFSMTNSRGAGHRRLRQLIEALDLANREVFVLRAGAGNASGSPASHPRPAEKLPQPGRQGEAKSVAAASPEPAAWRCPAGKTNSTKGIQWLGLASLSEEIRLSNFSAAGRRNSVTLTETPMSLSDADSVAVAWSWRRTGPQKFAVRPGKGHHAITSHNQPSDASMGNSIGSEKISTPELADELYQAARLGRLSDLRALLHRRPSVDPNGRTSAGRTPLIGAALADAWEAAQMLLEAGARPDEPDSAKLGGCTPLMVAAQRDAQAVAGVLLHAGADADATTQPDGQTALMWCCQADLPRMAGLLISRGARVDRRRQLDAATPLMLAARNNSARVAELLLELGAAPDLRGPAGFTALMVTALVDAVDVAARLLSFGADRLVADSAGRTALHVCARHGSLRVARLLLGSGVDPNPAPTSPQDGGHTPVTLAAAHGHLDCLRLLIRRGADYLHRCADGRDIRAIAEASGCARTAELARSLIEESQSQRSHSNQTETDFKWLHTHEDGLRPELKPTLAALLKTVSEEEDEVEEGGGGQRAKRRSKISGDASVRPVPPLDAATKDFKATTPAAPSVKTRNVGNNRRSSDASLTEGSSVATASDRSDSPPEEDRLIEQLIIRKRIVTKETSGQRVVSVKEEQLELVVDCGEISETVHVKSGAPAIAAAAAARGADAFRSTGSQFYS</sequence>
<feature type="repeat" description="ANK" evidence="1">
    <location>
        <begin position="684"/>
        <end position="716"/>
    </location>
</feature>
<feature type="region of interest" description="Disordered" evidence="2">
    <location>
        <begin position="954"/>
        <end position="1040"/>
    </location>
</feature>
<dbReference type="AlphaFoldDB" id="A0A1I8HLS7"/>
<organism evidence="4 5">
    <name type="scientific">Macrostomum lignano</name>
    <dbReference type="NCBI Taxonomy" id="282301"/>
    <lineage>
        <taxon>Eukaryota</taxon>
        <taxon>Metazoa</taxon>
        <taxon>Spiralia</taxon>
        <taxon>Lophotrochozoa</taxon>
        <taxon>Platyhelminthes</taxon>
        <taxon>Rhabditophora</taxon>
        <taxon>Macrostomorpha</taxon>
        <taxon>Macrostomida</taxon>
        <taxon>Macrostomidae</taxon>
        <taxon>Macrostomum</taxon>
    </lineage>
</organism>
<dbReference type="Gene3D" id="1.25.40.20">
    <property type="entry name" value="Ankyrin repeat-containing domain"/>
    <property type="match status" value="1"/>
</dbReference>
<dbReference type="PANTHER" id="PTHR10658:SF81">
    <property type="entry name" value="PROTEIN RETINAL DEGENERATION B"/>
    <property type="match status" value="1"/>
</dbReference>
<keyword evidence="1" id="KW-0040">ANK repeat</keyword>
<keyword evidence="4" id="KW-1185">Reference proteome</keyword>
<feature type="region of interest" description="Disordered" evidence="2">
    <location>
        <begin position="472"/>
        <end position="515"/>
    </location>
</feature>
<dbReference type="GO" id="GO:0008525">
    <property type="term" value="F:phosphatidylcholine transporter activity"/>
    <property type="evidence" value="ECO:0007669"/>
    <property type="project" value="TreeGrafter"/>
</dbReference>
<dbReference type="PROSITE" id="PS50088">
    <property type="entry name" value="ANK_REPEAT"/>
    <property type="match status" value="5"/>
</dbReference>
<dbReference type="GO" id="GO:0005737">
    <property type="term" value="C:cytoplasm"/>
    <property type="evidence" value="ECO:0007669"/>
    <property type="project" value="TreeGrafter"/>
</dbReference>
<feature type="compositionally biased region" description="Polar residues" evidence="2">
    <location>
        <begin position="1006"/>
        <end position="1031"/>
    </location>
</feature>
<dbReference type="InterPro" id="IPR031315">
    <property type="entry name" value="LNS2/PITP"/>
</dbReference>
<feature type="repeat" description="ANK" evidence="1">
    <location>
        <begin position="752"/>
        <end position="784"/>
    </location>
</feature>
<dbReference type="Proteomes" id="UP000095280">
    <property type="component" value="Unplaced"/>
</dbReference>
<accession>A0A1I8HLS7</accession>
<dbReference type="PROSITE" id="PS50297">
    <property type="entry name" value="ANK_REP_REGION"/>
    <property type="match status" value="4"/>
</dbReference>
<dbReference type="SUPFAM" id="SSF48403">
    <property type="entry name" value="Ankyrin repeat"/>
    <property type="match status" value="1"/>
</dbReference>
<dbReference type="SUPFAM" id="SSF56784">
    <property type="entry name" value="HAD-like"/>
    <property type="match status" value="1"/>
</dbReference>
<name>A0A1I8HLS7_9PLAT</name>
<reference evidence="5" key="1">
    <citation type="submission" date="2016-11" db="UniProtKB">
        <authorList>
            <consortium name="WormBaseParasite"/>
        </authorList>
    </citation>
    <scope>IDENTIFICATION</scope>
</reference>
<dbReference type="InterPro" id="IPR001666">
    <property type="entry name" value="PI_transfer"/>
</dbReference>
<feature type="region of interest" description="Disordered" evidence="2">
    <location>
        <begin position="314"/>
        <end position="335"/>
    </location>
</feature>
<dbReference type="Pfam" id="PF12796">
    <property type="entry name" value="Ank_2"/>
    <property type="match status" value="2"/>
</dbReference>
<dbReference type="WBParaSite" id="maker-uti_cns_0006918-snap-gene-0.2-mRNA-1">
    <property type="protein sequence ID" value="maker-uti_cns_0006918-snap-gene-0.2-mRNA-1"/>
    <property type="gene ID" value="maker-uti_cns_0006918-snap-gene-0.2"/>
</dbReference>
<evidence type="ECO:0000256" key="1">
    <source>
        <dbReference type="PROSITE-ProRule" id="PRU00023"/>
    </source>
</evidence>
<dbReference type="InterPro" id="IPR036770">
    <property type="entry name" value="Ankyrin_rpt-contain_sf"/>
</dbReference>